<comment type="caution">
    <text evidence="1">The sequence shown here is derived from an EMBL/GenBank/DDBJ whole genome shotgun (WGS) entry which is preliminary data.</text>
</comment>
<dbReference type="EMBL" id="LAZR01018174">
    <property type="protein sequence ID" value="KKL97403.1"/>
    <property type="molecule type" value="Genomic_DNA"/>
</dbReference>
<protein>
    <submittedName>
        <fullName evidence="1">Uncharacterized protein</fullName>
    </submittedName>
</protein>
<name>A0A0F9GF66_9ZZZZ</name>
<accession>A0A0F9GF66</accession>
<dbReference type="AlphaFoldDB" id="A0A0F9GF66"/>
<organism evidence="1">
    <name type="scientific">marine sediment metagenome</name>
    <dbReference type="NCBI Taxonomy" id="412755"/>
    <lineage>
        <taxon>unclassified sequences</taxon>
        <taxon>metagenomes</taxon>
        <taxon>ecological metagenomes</taxon>
    </lineage>
</organism>
<sequence length="76" mass="8777">MPDETQEVLKELRDYCYAKTSRLGECVDNLFGQGHMEKAIKMEATLLKWNRWCIALDEVIPDDEQRTEAPDENTGS</sequence>
<proteinExistence type="predicted"/>
<reference evidence="1" key="1">
    <citation type="journal article" date="2015" name="Nature">
        <title>Complex archaea that bridge the gap between prokaryotes and eukaryotes.</title>
        <authorList>
            <person name="Spang A."/>
            <person name="Saw J.H."/>
            <person name="Jorgensen S.L."/>
            <person name="Zaremba-Niedzwiedzka K."/>
            <person name="Martijn J."/>
            <person name="Lind A.E."/>
            <person name="van Eijk R."/>
            <person name="Schleper C."/>
            <person name="Guy L."/>
            <person name="Ettema T.J."/>
        </authorList>
    </citation>
    <scope>NUCLEOTIDE SEQUENCE</scope>
</reference>
<evidence type="ECO:0000313" key="1">
    <source>
        <dbReference type="EMBL" id="KKL97403.1"/>
    </source>
</evidence>
<gene>
    <name evidence="1" type="ORF">LCGC14_1834780</name>
</gene>